<feature type="compositionally biased region" description="Low complexity" evidence="4">
    <location>
        <begin position="10"/>
        <end position="21"/>
    </location>
</feature>
<dbReference type="SUPFAM" id="SSF88697">
    <property type="entry name" value="PUA domain-like"/>
    <property type="match status" value="1"/>
</dbReference>
<dbReference type="PIRSF" id="PIRSF005067">
    <property type="entry name" value="Tma_RNA-bind_prd"/>
    <property type="match status" value="1"/>
</dbReference>
<keyword evidence="2 3" id="KW-0963">Cytoplasm</keyword>
<dbReference type="GO" id="GO:0001731">
    <property type="term" value="P:formation of translation preinitiation complex"/>
    <property type="evidence" value="ECO:0007669"/>
    <property type="project" value="TreeGrafter"/>
</dbReference>
<dbReference type="Gene3D" id="3.10.400.20">
    <property type="match status" value="1"/>
</dbReference>
<name>A0A316UXX0_9BASI</name>
<comment type="subcellular location">
    <subcellularLocation>
        <location evidence="1 3">Cytoplasm</location>
    </subcellularLocation>
</comment>
<feature type="region of interest" description="Disordered" evidence="4">
    <location>
        <begin position="1"/>
        <end position="21"/>
    </location>
</feature>
<dbReference type="Pfam" id="PF17832">
    <property type="entry name" value="Pre-PUA"/>
    <property type="match status" value="1"/>
</dbReference>
<dbReference type="GeneID" id="37026067"/>
<evidence type="ECO:0000313" key="6">
    <source>
        <dbReference type="EMBL" id="PWN30062.1"/>
    </source>
</evidence>
<dbReference type="InterPro" id="IPR048248">
    <property type="entry name" value="PUA_eIF2d-like"/>
</dbReference>
<dbReference type="Proteomes" id="UP000245884">
    <property type="component" value="Unassembled WGS sequence"/>
</dbReference>
<dbReference type="InterPro" id="IPR016437">
    <property type="entry name" value="MCT-1/Tma20"/>
</dbReference>
<sequence length="201" mass="21703">MSLFKSFNATSKGSGDISSSTSLKSSVQRSIRAKLLAQYPTTLGADGGVLLEAIWPKKEDVTLVKFAREHVQFIVRQGRPIFWQHFEGSFFPTLRLVHQYPNLLPTIRVDRGAIRFLLSGANIMAPGLVSAGGRLPDSSEALPKDAPVVVLAQGKEHALAIGRLKLGTEEIKAQGKGVVVDNLHSLGDDLWMAEARGAFGA</sequence>
<evidence type="ECO:0000256" key="2">
    <source>
        <dbReference type="ARBA" id="ARBA00022490"/>
    </source>
</evidence>
<dbReference type="PANTHER" id="PTHR22798">
    <property type="entry name" value="MCT-1 PROTEIN"/>
    <property type="match status" value="1"/>
</dbReference>
<dbReference type="InterPro" id="IPR002478">
    <property type="entry name" value="PUA"/>
</dbReference>
<evidence type="ECO:0000256" key="3">
    <source>
        <dbReference type="PIRNR" id="PIRNR005067"/>
    </source>
</evidence>
<dbReference type="PANTHER" id="PTHR22798:SF0">
    <property type="entry name" value="MALIGNANT T-CELL-AMPLIFIED SEQUENCE 1"/>
    <property type="match status" value="1"/>
</dbReference>
<protein>
    <recommendedName>
        <fullName evidence="3">Translation machinery-associated protein 20</fullName>
    </recommendedName>
</protein>
<gene>
    <name evidence="6" type="ORF">BDZ90DRAFT_215719</name>
</gene>
<evidence type="ECO:0000256" key="4">
    <source>
        <dbReference type="SAM" id="MobiDB-lite"/>
    </source>
</evidence>
<dbReference type="PROSITE" id="PS50890">
    <property type="entry name" value="PUA"/>
    <property type="match status" value="1"/>
</dbReference>
<dbReference type="Pfam" id="PF26292">
    <property type="entry name" value="PUA_elF2D"/>
    <property type="match status" value="1"/>
</dbReference>
<accession>A0A316UXX0</accession>
<evidence type="ECO:0000313" key="7">
    <source>
        <dbReference type="Proteomes" id="UP000245884"/>
    </source>
</evidence>
<dbReference type="SMART" id="SM00359">
    <property type="entry name" value="PUA"/>
    <property type="match status" value="1"/>
</dbReference>
<dbReference type="OrthoDB" id="10249667at2759"/>
<evidence type="ECO:0000259" key="5">
    <source>
        <dbReference type="SMART" id="SM00359"/>
    </source>
</evidence>
<dbReference type="NCBIfam" id="TIGR00451">
    <property type="entry name" value="unchar_dom_2"/>
    <property type="match status" value="1"/>
</dbReference>
<dbReference type="CDD" id="cd21155">
    <property type="entry name" value="PUA_MCTS-1-like"/>
    <property type="match status" value="1"/>
</dbReference>
<dbReference type="InterPro" id="IPR041366">
    <property type="entry name" value="Pre-PUA"/>
</dbReference>
<feature type="domain" description="PUA" evidence="5">
    <location>
        <begin position="105"/>
        <end position="187"/>
    </location>
</feature>
<dbReference type="RefSeq" id="XP_025364674.1">
    <property type="nucleotide sequence ID" value="XM_025504244.1"/>
</dbReference>
<organism evidence="6 7">
    <name type="scientific">Jaminaea rosea</name>
    <dbReference type="NCBI Taxonomy" id="1569628"/>
    <lineage>
        <taxon>Eukaryota</taxon>
        <taxon>Fungi</taxon>
        <taxon>Dikarya</taxon>
        <taxon>Basidiomycota</taxon>
        <taxon>Ustilaginomycotina</taxon>
        <taxon>Exobasidiomycetes</taxon>
        <taxon>Microstromatales</taxon>
        <taxon>Microstromatales incertae sedis</taxon>
        <taxon>Jaminaea</taxon>
    </lineage>
</organism>
<dbReference type="AlphaFoldDB" id="A0A316UXX0"/>
<dbReference type="GO" id="GO:0003723">
    <property type="term" value="F:RNA binding"/>
    <property type="evidence" value="ECO:0007669"/>
    <property type="project" value="InterPro"/>
</dbReference>
<dbReference type="STRING" id="1569628.A0A316UXX0"/>
<comment type="similarity">
    <text evidence="3">Belongs to the TMA20 family.</text>
</comment>
<keyword evidence="7" id="KW-1185">Reference proteome</keyword>
<dbReference type="InterPro" id="IPR004521">
    <property type="entry name" value="Uncharacterised_CHP00451"/>
</dbReference>
<evidence type="ECO:0000256" key="1">
    <source>
        <dbReference type="ARBA" id="ARBA00004496"/>
    </source>
</evidence>
<dbReference type="EMBL" id="KZ819662">
    <property type="protein sequence ID" value="PWN30062.1"/>
    <property type="molecule type" value="Genomic_DNA"/>
</dbReference>
<comment type="function">
    <text evidence="3">Involved in translation.</text>
</comment>
<dbReference type="GO" id="GO:0005737">
    <property type="term" value="C:cytoplasm"/>
    <property type="evidence" value="ECO:0007669"/>
    <property type="project" value="UniProtKB-SubCell"/>
</dbReference>
<dbReference type="InterPro" id="IPR015947">
    <property type="entry name" value="PUA-like_sf"/>
</dbReference>
<reference evidence="6 7" key="1">
    <citation type="journal article" date="2018" name="Mol. Biol. Evol.">
        <title>Broad Genomic Sampling Reveals a Smut Pathogenic Ancestry of the Fungal Clade Ustilaginomycotina.</title>
        <authorList>
            <person name="Kijpornyongpan T."/>
            <person name="Mondo S.J."/>
            <person name="Barry K."/>
            <person name="Sandor L."/>
            <person name="Lee J."/>
            <person name="Lipzen A."/>
            <person name="Pangilinan J."/>
            <person name="LaButti K."/>
            <person name="Hainaut M."/>
            <person name="Henrissat B."/>
            <person name="Grigoriev I.V."/>
            <person name="Spatafora J.W."/>
            <person name="Aime M.C."/>
        </authorList>
    </citation>
    <scope>NUCLEOTIDE SEQUENCE [LARGE SCALE GENOMIC DNA]</scope>
    <source>
        <strain evidence="6 7">MCA 5214</strain>
    </source>
</reference>
<proteinExistence type="inferred from homology"/>